<dbReference type="PRINTS" id="PR00344">
    <property type="entry name" value="BCTRLSENSOR"/>
</dbReference>
<keyword evidence="8 15" id="KW-0418">Kinase</keyword>
<organism evidence="15 16">
    <name type="scientific">Pseudidiomarina sediminum</name>
    <dbReference type="NCBI Taxonomy" id="431675"/>
    <lineage>
        <taxon>Bacteria</taxon>
        <taxon>Pseudomonadati</taxon>
        <taxon>Pseudomonadota</taxon>
        <taxon>Gammaproteobacteria</taxon>
        <taxon>Alteromonadales</taxon>
        <taxon>Idiomarinaceae</taxon>
        <taxon>Pseudidiomarina</taxon>
    </lineage>
</organism>
<dbReference type="EC" id="2.7.13.3" evidence="3"/>
<accession>A0A432ZA35</accession>
<evidence type="ECO:0000256" key="9">
    <source>
        <dbReference type="ARBA" id="ARBA00022840"/>
    </source>
</evidence>
<dbReference type="GO" id="GO:0000155">
    <property type="term" value="F:phosphorelay sensor kinase activity"/>
    <property type="evidence" value="ECO:0007669"/>
    <property type="project" value="InterPro"/>
</dbReference>
<dbReference type="GO" id="GO:0005524">
    <property type="term" value="F:ATP binding"/>
    <property type="evidence" value="ECO:0007669"/>
    <property type="project" value="UniProtKB-KW"/>
</dbReference>
<proteinExistence type="predicted"/>
<dbReference type="Gene3D" id="3.30.565.10">
    <property type="entry name" value="Histidine kinase-like ATPase, C-terminal domain"/>
    <property type="match status" value="1"/>
</dbReference>
<comment type="caution">
    <text evidence="15">The sequence shown here is derived from an EMBL/GenBank/DDBJ whole genome shotgun (WGS) entry which is preliminary data.</text>
</comment>
<evidence type="ECO:0000256" key="12">
    <source>
        <dbReference type="ARBA" id="ARBA00023136"/>
    </source>
</evidence>
<keyword evidence="10 13" id="KW-1133">Transmembrane helix</keyword>
<dbReference type="Pfam" id="PF08521">
    <property type="entry name" value="2CSK_N"/>
    <property type="match status" value="1"/>
</dbReference>
<keyword evidence="12 13" id="KW-0472">Membrane</keyword>
<sequence length="461" mass="52073">MIRRSLRRQLLLATNFVVLLVLALGAWFNYHMTKHELDEVFDAELAQTTRMIKSLIHDPGFLPQDGTVRTIELPPIPAEYAARGDERQRDGHPYERKLAFQVWSTTQHLLVASENAMTQPISKPQAGYHELPIDGYTWISFSYFDPETQTWIYTAQREDVRSELSTYITADQLWVVFLTWLPLSLAILVIVVWFLRPVRQFATQLQQRDANDLLPLDAQLPSELVPIQSNINALFGRINDYLQREKNFIADASHELRTPLAALKLHAAQIDPNDPASISAVQRATERLTHLVNQLLLLTKLEGTTLHQQQLHAVPLQQLLLQVLADLPDHVTETCEWQLSITDDCIVYGLPTLLEVLFRNLLQNAAKYSGDDGVVSVSCRRESNFLRISVHDSGPGVPESELARLGERFFRHPQTRHIDGAGLGLSIVTRIAQLHGIQLSFANYPAGGLAVQLDFPLLDPS</sequence>
<dbReference type="CDD" id="cd00082">
    <property type="entry name" value="HisKA"/>
    <property type="match status" value="1"/>
</dbReference>
<dbReference type="GO" id="GO:0005886">
    <property type="term" value="C:plasma membrane"/>
    <property type="evidence" value="ECO:0007669"/>
    <property type="project" value="TreeGrafter"/>
</dbReference>
<reference evidence="16" key="1">
    <citation type="journal article" date="2018" name="Front. Microbiol.">
        <title>Genome-Based Analysis Reveals the Taxonomy and Diversity of the Family Idiomarinaceae.</title>
        <authorList>
            <person name="Liu Y."/>
            <person name="Lai Q."/>
            <person name="Shao Z."/>
        </authorList>
    </citation>
    <scope>NUCLEOTIDE SEQUENCE [LARGE SCALE GENOMIC DNA]</scope>
    <source>
        <strain evidence="16">c121</strain>
    </source>
</reference>
<evidence type="ECO:0000256" key="3">
    <source>
        <dbReference type="ARBA" id="ARBA00012438"/>
    </source>
</evidence>
<feature type="transmembrane region" description="Helical" evidence="13">
    <location>
        <begin position="173"/>
        <end position="195"/>
    </location>
</feature>
<dbReference type="InterPro" id="IPR003661">
    <property type="entry name" value="HisK_dim/P_dom"/>
</dbReference>
<keyword evidence="9" id="KW-0067">ATP-binding</keyword>
<dbReference type="STRING" id="1122124.GCA_000423165_00302"/>
<dbReference type="Proteomes" id="UP000287022">
    <property type="component" value="Unassembled WGS sequence"/>
</dbReference>
<dbReference type="SMART" id="SM00387">
    <property type="entry name" value="HATPase_c"/>
    <property type="match status" value="1"/>
</dbReference>
<evidence type="ECO:0000256" key="4">
    <source>
        <dbReference type="ARBA" id="ARBA00022553"/>
    </source>
</evidence>
<evidence type="ECO:0000256" key="5">
    <source>
        <dbReference type="ARBA" id="ARBA00022679"/>
    </source>
</evidence>
<evidence type="ECO:0000256" key="11">
    <source>
        <dbReference type="ARBA" id="ARBA00023012"/>
    </source>
</evidence>
<dbReference type="AlphaFoldDB" id="A0A432ZA35"/>
<name>A0A432ZA35_9GAMM</name>
<evidence type="ECO:0000256" key="8">
    <source>
        <dbReference type="ARBA" id="ARBA00022777"/>
    </source>
</evidence>
<dbReference type="InterPro" id="IPR003594">
    <property type="entry name" value="HATPase_dom"/>
</dbReference>
<keyword evidence="4" id="KW-0597">Phosphoprotein</keyword>
<comment type="subcellular location">
    <subcellularLocation>
        <location evidence="2">Membrane</location>
        <topology evidence="2">Multi-pass membrane protein</topology>
    </subcellularLocation>
</comment>
<evidence type="ECO:0000256" key="2">
    <source>
        <dbReference type="ARBA" id="ARBA00004141"/>
    </source>
</evidence>
<dbReference type="PANTHER" id="PTHR45436:SF14">
    <property type="entry name" value="SENSOR PROTEIN QSEC"/>
    <property type="match status" value="1"/>
</dbReference>
<evidence type="ECO:0000256" key="6">
    <source>
        <dbReference type="ARBA" id="ARBA00022692"/>
    </source>
</evidence>
<evidence type="ECO:0000256" key="1">
    <source>
        <dbReference type="ARBA" id="ARBA00000085"/>
    </source>
</evidence>
<dbReference type="InterPro" id="IPR050428">
    <property type="entry name" value="TCS_sensor_his_kinase"/>
</dbReference>
<dbReference type="SMART" id="SM00388">
    <property type="entry name" value="HisKA"/>
    <property type="match status" value="1"/>
</dbReference>
<keyword evidence="7" id="KW-0547">Nucleotide-binding</keyword>
<evidence type="ECO:0000259" key="14">
    <source>
        <dbReference type="PROSITE" id="PS50109"/>
    </source>
</evidence>
<dbReference type="InterPro" id="IPR005467">
    <property type="entry name" value="His_kinase_dom"/>
</dbReference>
<evidence type="ECO:0000256" key="10">
    <source>
        <dbReference type="ARBA" id="ARBA00022989"/>
    </source>
</evidence>
<dbReference type="RefSeq" id="WP_051207012.1">
    <property type="nucleotide sequence ID" value="NZ_PIQE01000001.1"/>
</dbReference>
<dbReference type="PROSITE" id="PS50109">
    <property type="entry name" value="HIS_KIN"/>
    <property type="match status" value="1"/>
</dbReference>
<protein>
    <recommendedName>
        <fullName evidence="3">histidine kinase</fullName>
        <ecNumber evidence="3">2.7.13.3</ecNumber>
    </recommendedName>
</protein>
<dbReference type="InterPro" id="IPR036890">
    <property type="entry name" value="HATPase_C_sf"/>
</dbReference>
<dbReference type="InterPro" id="IPR036097">
    <property type="entry name" value="HisK_dim/P_sf"/>
</dbReference>
<dbReference type="InterPro" id="IPR004358">
    <property type="entry name" value="Sig_transdc_His_kin-like_C"/>
</dbReference>
<evidence type="ECO:0000256" key="7">
    <source>
        <dbReference type="ARBA" id="ARBA00022741"/>
    </source>
</evidence>
<evidence type="ECO:0000313" key="15">
    <source>
        <dbReference type="EMBL" id="RUO74798.1"/>
    </source>
</evidence>
<dbReference type="SUPFAM" id="SSF55874">
    <property type="entry name" value="ATPase domain of HSP90 chaperone/DNA topoisomerase II/histidine kinase"/>
    <property type="match status" value="1"/>
</dbReference>
<dbReference type="Pfam" id="PF00512">
    <property type="entry name" value="HisKA"/>
    <property type="match status" value="1"/>
</dbReference>
<keyword evidence="5" id="KW-0808">Transferase</keyword>
<gene>
    <name evidence="15" type="ORF">CWI80_05560</name>
</gene>
<dbReference type="Pfam" id="PF02518">
    <property type="entry name" value="HATPase_c"/>
    <property type="match status" value="1"/>
</dbReference>
<evidence type="ECO:0000313" key="16">
    <source>
        <dbReference type="Proteomes" id="UP000287022"/>
    </source>
</evidence>
<dbReference type="InterPro" id="IPR013727">
    <property type="entry name" value="2CSK_N"/>
</dbReference>
<feature type="domain" description="Histidine kinase" evidence="14">
    <location>
        <begin position="251"/>
        <end position="459"/>
    </location>
</feature>
<dbReference type="EMBL" id="PIQE01000001">
    <property type="protein sequence ID" value="RUO74798.1"/>
    <property type="molecule type" value="Genomic_DNA"/>
</dbReference>
<keyword evidence="6 13" id="KW-0812">Transmembrane</keyword>
<keyword evidence="11" id="KW-0902">Two-component regulatory system</keyword>
<dbReference type="SUPFAM" id="SSF47384">
    <property type="entry name" value="Homodimeric domain of signal transducing histidine kinase"/>
    <property type="match status" value="1"/>
</dbReference>
<comment type="catalytic activity">
    <reaction evidence="1">
        <text>ATP + protein L-histidine = ADP + protein N-phospho-L-histidine.</text>
        <dbReference type="EC" id="2.7.13.3"/>
    </reaction>
</comment>
<dbReference type="Gene3D" id="1.10.287.130">
    <property type="match status" value="1"/>
</dbReference>
<evidence type="ECO:0000256" key="13">
    <source>
        <dbReference type="SAM" id="Phobius"/>
    </source>
</evidence>
<dbReference type="PANTHER" id="PTHR45436">
    <property type="entry name" value="SENSOR HISTIDINE KINASE YKOH"/>
    <property type="match status" value="1"/>
</dbReference>
<keyword evidence="16" id="KW-1185">Reference proteome</keyword>